<evidence type="ECO:0000313" key="3">
    <source>
        <dbReference type="EMBL" id="CAI9942925.1"/>
    </source>
</evidence>
<evidence type="ECO:0000313" key="6">
    <source>
        <dbReference type="EMBL" id="CAL6068923.1"/>
    </source>
</evidence>
<dbReference type="EMBL" id="CAXDID020000275">
    <property type="protein sequence ID" value="CAL6068915.1"/>
    <property type="molecule type" value="Genomic_DNA"/>
</dbReference>
<dbReference type="EMBL" id="CATOUU010000709">
    <property type="protein sequence ID" value="CAI9942921.1"/>
    <property type="molecule type" value="Genomic_DNA"/>
</dbReference>
<proteinExistence type="predicted"/>
<dbReference type="AlphaFoldDB" id="A0AA86PMY8"/>
<name>A0AA86PMY8_9EUKA</name>
<dbReference type="EMBL" id="CATOUU010000709">
    <property type="protein sequence ID" value="CAI9942929.1"/>
    <property type="molecule type" value="Genomic_DNA"/>
</dbReference>
<dbReference type="PROSITE" id="PS51294">
    <property type="entry name" value="HTH_MYB"/>
    <property type="match status" value="1"/>
</dbReference>
<dbReference type="Pfam" id="PF00249">
    <property type="entry name" value="Myb_DNA-binding"/>
    <property type="match status" value="1"/>
</dbReference>
<organism evidence="4">
    <name type="scientific">Hexamita inflata</name>
    <dbReference type="NCBI Taxonomy" id="28002"/>
    <lineage>
        <taxon>Eukaryota</taxon>
        <taxon>Metamonada</taxon>
        <taxon>Diplomonadida</taxon>
        <taxon>Hexamitidae</taxon>
        <taxon>Hexamitinae</taxon>
        <taxon>Hexamita</taxon>
    </lineage>
</organism>
<dbReference type="InterPro" id="IPR017930">
    <property type="entry name" value="Myb_dom"/>
</dbReference>
<dbReference type="SUPFAM" id="SSF46689">
    <property type="entry name" value="Homeodomain-like"/>
    <property type="match status" value="1"/>
</dbReference>
<reference evidence="4" key="1">
    <citation type="submission" date="2023-06" db="EMBL/GenBank/DDBJ databases">
        <authorList>
            <person name="Kurt Z."/>
        </authorList>
    </citation>
    <scope>NUCLEOTIDE SEQUENCE</scope>
</reference>
<evidence type="ECO:0000313" key="5">
    <source>
        <dbReference type="EMBL" id="CAL6068915.1"/>
    </source>
</evidence>
<feature type="domain" description="HTH myb-type" evidence="1">
    <location>
        <begin position="33"/>
        <end position="80"/>
    </location>
</feature>
<keyword evidence="8" id="KW-1185">Reference proteome</keyword>
<evidence type="ECO:0000313" key="8">
    <source>
        <dbReference type="Proteomes" id="UP001642409"/>
    </source>
</evidence>
<evidence type="ECO:0000313" key="7">
    <source>
        <dbReference type="EMBL" id="CAL6068931.1"/>
    </source>
</evidence>
<dbReference type="SMART" id="SM00717">
    <property type="entry name" value="SANT"/>
    <property type="match status" value="1"/>
</dbReference>
<gene>
    <name evidence="2" type="ORF">HINF_LOCUS30566</name>
    <name evidence="3" type="ORF">HINF_LOCUS30570</name>
    <name evidence="4" type="ORF">HINF_LOCUS30574</name>
    <name evidence="5" type="ORF">HINF_LOCUS53730</name>
    <name evidence="6" type="ORF">HINF_LOCUS53734</name>
    <name evidence="7" type="ORF">HINF_LOCUS53738</name>
</gene>
<protein>
    <submittedName>
        <fullName evidence="4">SANT/Myb domain</fullName>
    </submittedName>
    <submittedName>
        <fullName evidence="5">SANT/Myb_domain</fullName>
    </submittedName>
</protein>
<dbReference type="EMBL" id="CATOUU010000709">
    <property type="protein sequence ID" value="CAI9942925.1"/>
    <property type="molecule type" value="Genomic_DNA"/>
</dbReference>
<comment type="caution">
    <text evidence="4">The sequence shown here is derived from an EMBL/GenBank/DDBJ whole genome shotgun (WGS) entry which is preliminary data.</text>
</comment>
<evidence type="ECO:0000313" key="4">
    <source>
        <dbReference type="EMBL" id="CAI9942929.1"/>
    </source>
</evidence>
<reference evidence="5 8" key="2">
    <citation type="submission" date="2024-07" db="EMBL/GenBank/DDBJ databases">
        <authorList>
            <person name="Akdeniz Z."/>
        </authorList>
    </citation>
    <scope>NUCLEOTIDE SEQUENCE [LARGE SCALE GENOMIC DNA]</scope>
</reference>
<dbReference type="InterPro" id="IPR009057">
    <property type="entry name" value="Homeodomain-like_sf"/>
</dbReference>
<dbReference type="EMBL" id="CAXDID020000275">
    <property type="protein sequence ID" value="CAL6068931.1"/>
    <property type="molecule type" value="Genomic_DNA"/>
</dbReference>
<dbReference type="InterPro" id="IPR001005">
    <property type="entry name" value="SANT/Myb"/>
</dbReference>
<dbReference type="Gene3D" id="1.10.10.60">
    <property type="entry name" value="Homeodomain-like"/>
    <property type="match status" value="1"/>
</dbReference>
<dbReference type="EMBL" id="CAXDID020000275">
    <property type="protein sequence ID" value="CAL6068923.1"/>
    <property type="molecule type" value="Genomic_DNA"/>
</dbReference>
<sequence>MEKTEIYFPEVQILLVFFFSFPPRNNMARTVTRWTEEETALLNTLVAQYNNNFKLVAGAFPSRSYNQVKGHYFNELRKTQSKEQESVNSTTLLGRAAGFTPSFDSEATAEKSSGELEMSFYAFQELLE</sequence>
<evidence type="ECO:0000259" key="1">
    <source>
        <dbReference type="PROSITE" id="PS51294"/>
    </source>
</evidence>
<dbReference type="Proteomes" id="UP001642409">
    <property type="component" value="Unassembled WGS sequence"/>
</dbReference>
<accession>A0AA86PMY8</accession>
<evidence type="ECO:0000313" key="2">
    <source>
        <dbReference type="EMBL" id="CAI9942921.1"/>
    </source>
</evidence>
<dbReference type="CDD" id="cd00167">
    <property type="entry name" value="SANT"/>
    <property type="match status" value="1"/>
</dbReference>